<evidence type="ECO:0000313" key="2">
    <source>
        <dbReference type="EMBL" id="GFR38300.1"/>
    </source>
</evidence>
<dbReference type="Gene3D" id="2.60.300.12">
    <property type="entry name" value="HesB-like domain"/>
    <property type="match status" value="1"/>
</dbReference>
<organism evidence="2 3">
    <name type="scientific">Insulibacter thermoxylanivorax</name>
    <dbReference type="NCBI Taxonomy" id="2749268"/>
    <lineage>
        <taxon>Bacteria</taxon>
        <taxon>Bacillati</taxon>
        <taxon>Bacillota</taxon>
        <taxon>Bacilli</taxon>
        <taxon>Bacillales</taxon>
        <taxon>Paenibacillaceae</taxon>
        <taxon>Insulibacter</taxon>
    </lineage>
</organism>
<reference evidence="2" key="1">
    <citation type="submission" date="2020-08" db="EMBL/GenBank/DDBJ databases">
        <authorList>
            <person name="Uke A."/>
            <person name="Chhe C."/>
            <person name="Baramee S."/>
            <person name="Kosugi A."/>
        </authorList>
    </citation>
    <scope>NUCLEOTIDE SEQUENCE</scope>
    <source>
        <strain evidence="2">DA-C8</strain>
    </source>
</reference>
<protein>
    <recommendedName>
        <fullName evidence="1">Core domain-containing protein</fullName>
    </recommendedName>
</protein>
<evidence type="ECO:0000313" key="3">
    <source>
        <dbReference type="Proteomes" id="UP000654993"/>
    </source>
</evidence>
<dbReference type="InterPro" id="IPR035903">
    <property type="entry name" value="HesB-like_dom_sf"/>
</dbReference>
<dbReference type="Pfam" id="PF01521">
    <property type="entry name" value="Fe-S_biosyn"/>
    <property type="match status" value="1"/>
</dbReference>
<dbReference type="SUPFAM" id="SSF89360">
    <property type="entry name" value="HesB-like domain"/>
    <property type="match status" value="1"/>
</dbReference>
<reference evidence="2" key="2">
    <citation type="journal article" date="2021" name="Data Brief">
        <title>Draft genome sequence data of the facultative, thermophilic, xylanolytic bacterium Paenibacillus sp. strain DA-C8.</title>
        <authorList>
            <person name="Chhe C."/>
            <person name="Uke A."/>
            <person name="Baramee S."/>
            <person name="Ungkulpasvich U."/>
            <person name="Tachaapaikoon C."/>
            <person name="Pason P."/>
            <person name="Waeonukul R."/>
            <person name="Ratanakhanokchai K."/>
            <person name="Kosugi A."/>
        </authorList>
    </citation>
    <scope>NUCLEOTIDE SEQUENCE</scope>
    <source>
        <strain evidence="2">DA-C8</strain>
    </source>
</reference>
<dbReference type="AlphaFoldDB" id="A0A916VHE9"/>
<dbReference type="InterPro" id="IPR000361">
    <property type="entry name" value="ATAP_core_dom"/>
</dbReference>
<comment type="caution">
    <text evidence="2">The sequence shown here is derived from an EMBL/GenBank/DDBJ whole genome shotgun (WGS) entry which is preliminary data.</text>
</comment>
<feature type="domain" description="Core" evidence="1">
    <location>
        <begin position="3"/>
        <end position="107"/>
    </location>
</feature>
<sequence length="111" mass="12122">MIHIQVTPEAANRLRSLAGDQEAVFKLVYDIDGCGCGVNGVPALWILSPSAKEAGVSFASTNPAEIIYDPQQEVFFEEQMNLRYTAETQALTLSSNGQIYARDIAVVDKRS</sequence>
<dbReference type="Proteomes" id="UP000654993">
    <property type="component" value="Unassembled WGS sequence"/>
</dbReference>
<evidence type="ECO:0000259" key="1">
    <source>
        <dbReference type="Pfam" id="PF01521"/>
    </source>
</evidence>
<name>A0A916VHE9_9BACL</name>
<gene>
    <name evidence="2" type="ORF">PRECH8_15960</name>
</gene>
<keyword evidence="3" id="KW-1185">Reference proteome</keyword>
<proteinExistence type="predicted"/>
<dbReference type="EMBL" id="BMAQ01000014">
    <property type="protein sequence ID" value="GFR38300.1"/>
    <property type="molecule type" value="Genomic_DNA"/>
</dbReference>
<dbReference type="RefSeq" id="WP_200966542.1">
    <property type="nucleotide sequence ID" value="NZ_BMAQ01000014.1"/>
</dbReference>
<accession>A0A916VHE9</accession>